<sequence>MKDGSVIYASPSGFVIMIVMSAKKRGIAVTDAPFFIFPLVD</sequence>
<organism evidence="2 3">
    <name type="scientific">Bacillus benzoevorans</name>
    <dbReference type="NCBI Taxonomy" id="1456"/>
    <lineage>
        <taxon>Bacteria</taxon>
        <taxon>Bacillati</taxon>
        <taxon>Bacillota</taxon>
        <taxon>Bacilli</taxon>
        <taxon>Bacillales</taxon>
        <taxon>Bacillaceae</taxon>
        <taxon>Bacillus</taxon>
    </lineage>
</organism>
<accession>A0A7X0HSK8</accession>
<feature type="transmembrane region" description="Helical" evidence="1">
    <location>
        <begin position="6"/>
        <end position="22"/>
    </location>
</feature>
<dbReference type="RefSeq" id="WP_281391834.1">
    <property type="nucleotide sequence ID" value="NZ_JACHGK010000009.1"/>
</dbReference>
<protein>
    <submittedName>
        <fullName evidence="2">Uncharacterized protein</fullName>
    </submittedName>
</protein>
<evidence type="ECO:0000256" key="1">
    <source>
        <dbReference type="SAM" id="Phobius"/>
    </source>
</evidence>
<reference evidence="2 3" key="1">
    <citation type="submission" date="2020-08" db="EMBL/GenBank/DDBJ databases">
        <title>Genomic Encyclopedia of Type Strains, Phase IV (KMG-IV): sequencing the most valuable type-strain genomes for metagenomic binning, comparative biology and taxonomic classification.</title>
        <authorList>
            <person name="Goeker M."/>
        </authorList>
    </citation>
    <scope>NUCLEOTIDE SEQUENCE [LARGE SCALE GENOMIC DNA]</scope>
    <source>
        <strain evidence="2 3">DSM 5391</strain>
    </source>
</reference>
<keyword evidence="1" id="KW-0472">Membrane</keyword>
<name>A0A7X0HSK8_9BACI</name>
<dbReference type="AlphaFoldDB" id="A0A7X0HSK8"/>
<evidence type="ECO:0000313" key="2">
    <source>
        <dbReference type="EMBL" id="MBB6446089.1"/>
    </source>
</evidence>
<keyword evidence="3" id="KW-1185">Reference proteome</keyword>
<dbReference type="Proteomes" id="UP000531594">
    <property type="component" value="Unassembled WGS sequence"/>
</dbReference>
<proteinExistence type="predicted"/>
<gene>
    <name evidence="2" type="ORF">HNR53_002739</name>
</gene>
<dbReference type="EMBL" id="JACHGK010000009">
    <property type="protein sequence ID" value="MBB6446089.1"/>
    <property type="molecule type" value="Genomic_DNA"/>
</dbReference>
<evidence type="ECO:0000313" key="3">
    <source>
        <dbReference type="Proteomes" id="UP000531594"/>
    </source>
</evidence>
<keyword evidence="1" id="KW-1133">Transmembrane helix</keyword>
<keyword evidence="1" id="KW-0812">Transmembrane</keyword>
<comment type="caution">
    <text evidence="2">The sequence shown here is derived from an EMBL/GenBank/DDBJ whole genome shotgun (WGS) entry which is preliminary data.</text>
</comment>